<dbReference type="RefSeq" id="WP_136335601.1">
    <property type="nucleotide sequence ID" value="NZ_QXMP01000009.1"/>
</dbReference>
<keyword evidence="1" id="KW-0472">Membrane</keyword>
<comment type="caution">
    <text evidence="2">The sequence shown here is derived from an EMBL/GenBank/DDBJ whole genome shotgun (WGS) entry which is preliminary data.</text>
</comment>
<name>A0A4S3M1Q6_9FLAO</name>
<evidence type="ECO:0000313" key="3">
    <source>
        <dbReference type="Proteomes" id="UP000305939"/>
    </source>
</evidence>
<organism evidence="2 3">
    <name type="scientific">Robertkochia marina</name>
    <dbReference type="NCBI Taxonomy" id="1227945"/>
    <lineage>
        <taxon>Bacteria</taxon>
        <taxon>Pseudomonadati</taxon>
        <taxon>Bacteroidota</taxon>
        <taxon>Flavobacteriia</taxon>
        <taxon>Flavobacteriales</taxon>
        <taxon>Flavobacteriaceae</taxon>
        <taxon>Robertkochia</taxon>
    </lineage>
</organism>
<dbReference type="OrthoDB" id="1452643at2"/>
<keyword evidence="3" id="KW-1185">Reference proteome</keyword>
<proteinExistence type="predicted"/>
<sequence>MKKAFKITSITSILLFGIAWILHKTTNLNLFNSDIRLLLVLTYLFTSMRYYQIQVQEKNEVIKELTSGLDDKNKTSV</sequence>
<evidence type="ECO:0000256" key="1">
    <source>
        <dbReference type="SAM" id="Phobius"/>
    </source>
</evidence>
<accession>A0A4S3M1Q6</accession>
<gene>
    <name evidence="2" type="ORF">E7Z59_06955</name>
</gene>
<dbReference type="EMBL" id="SSMC01000002">
    <property type="protein sequence ID" value="THD67395.1"/>
    <property type="molecule type" value="Genomic_DNA"/>
</dbReference>
<keyword evidence="1" id="KW-1133">Transmembrane helix</keyword>
<keyword evidence="1" id="KW-0812">Transmembrane</keyword>
<feature type="transmembrane region" description="Helical" evidence="1">
    <location>
        <begin position="7"/>
        <end position="23"/>
    </location>
</feature>
<dbReference type="AlphaFoldDB" id="A0A4S3M1Q6"/>
<reference evidence="2 3" key="1">
    <citation type="submission" date="2019-04" db="EMBL/GenBank/DDBJ databases">
        <title>Draft genome sequence of Robertkochia marina CC-AMO-30D.</title>
        <authorList>
            <person name="Hameed A."/>
            <person name="Lin S.-Y."/>
            <person name="Shahina M."/>
            <person name="Lai W.-A."/>
            <person name="Young C.-C."/>
        </authorList>
    </citation>
    <scope>NUCLEOTIDE SEQUENCE [LARGE SCALE GENOMIC DNA]</scope>
    <source>
        <strain evidence="2 3">CC-AMO-30D</strain>
    </source>
</reference>
<dbReference type="Proteomes" id="UP000305939">
    <property type="component" value="Unassembled WGS sequence"/>
</dbReference>
<protein>
    <submittedName>
        <fullName evidence="2">Uncharacterized protein</fullName>
    </submittedName>
</protein>
<evidence type="ECO:0000313" key="2">
    <source>
        <dbReference type="EMBL" id="THD67395.1"/>
    </source>
</evidence>